<comment type="caution">
    <text evidence="1">The sequence shown here is derived from an EMBL/GenBank/DDBJ whole genome shotgun (WGS) entry which is preliminary data.</text>
</comment>
<dbReference type="AlphaFoldDB" id="A0A8J4AD58"/>
<sequence length="260" mass="28622">MTNQPRINGHASAAIPEDTLIAVALLEQFQITPNDDRLQIGIFTTTTCAPLELRSRRLRLPDLDLAAGQRLARIINTVTDDGHTIREQAQQEAAAPVLAWWMAVGYTDGLRLVVAVTPAGVWYDAAADHAGSDPTICRYNGGEPSGVDAIVDCLRELAFPVTLQHQTTDAWVASETRMCGCWHPFAAHRLDGPEHGCDQDCDCRRFASTEDHLPGRWVLDTPKMLATLKLADSCATAAHHTSPDGQRWHWVPDFLTRLDV</sequence>
<accession>A0A8J4AD58</accession>
<gene>
    <name evidence="1" type="ORF">NUM_43700</name>
</gene>
<name>A0A8J4AD58_9ACTN</name>
<dbReference type="Proteomes" id="UP000614996">
    <property type="component" value="Unassembled WGS sequence"/>
</dbReference>
<keyword evidence="2" id="KW-1185">Reference proteome</keyword>
<dbReference type="RefSeq" id="WP_207126796.1">
    <property type="nucleotide sequence ID" value="NZ_BOPO01000084.1"/>
</dbReference>
<dbReference type="EMBL" id="BOPO01000084">
    <property type="protein sequence ID" value="GIL29116.1"/>
    <property type="molecule type" value="Genomic_DNA"/>
</dbReference>
<evidence type="ECO:0000313" key="2">
    <source>
        <dbReference type="Proteomes" id="UP000614996"/>
    </source>
</evidence>
<proteinExistence type="predicted"/>
<organism evidence="1 2">
    <name type="scientific">Actinocatenispora comari</name>
    <dbReference type="NCBI Taxonomy" id="2807577"/>
    <lineage>
        <taxon>Bacteria</taxon>
        <taxon>Bacillati</taxon>
        <taxon>Actinomycetota</taxon>
        <taxon>Actinomycetes</taxon>
        <taxon>Micromonosporales</taxon>
        <taxon>Micromonosporaceae</taxon>
        <taxon>Actinocatenispora</taxon>
    </lineage>
</organism>
<reference evidence="2" key="1">
    <citation type="journal article" date="2021" name="Int. J. Syst. Evol. Microbiol.">
        <title>Actinocatenispora comari sp. nov., an endophytic actinomycete isolated from aerial parts of Comarum salesowianum.</title>
        <authorList>
            <person name="Oyunbileg N."/>
            <person name="Iizaka Y."/>
            <person name="Hamada M."/>
            <person name="Davaapurev B.O."/>
            <person name="Fukumoto A."/>
            <person name="Tsetseg B."/>
            <person name="Kato F."/>
            <person name="Tamura T."/>
            <person name="Batkhuu J."/>
            <person name="Anzai Y."/>
        </authorList>
    </citation>
    <scope>NUCLEOTIDE SEQUENCE [LARGE SCALE GENOMIC DNA]</scope>
    <source>
        <strain evidence="2">NUM-2625</strain>
    </source>
</reference>
<evidence type="ECO:0000313" key="1">
    <source>
        <dbReference type="EMBL" id="GIL29116.1"/>
    </source>
</evidence>
<protein>
    <submittedName>
        <fullName evidence="1">Uncharacterized protein</fullName>
    </submittedName>
</protein>